<gene>
    <name evidence="2" type="ORF">COX36_02150</name>
</gene>
<accession>A0A2G9YWN8</accession>
<dbReference type="CDD" id="cd07731">
    <property type="entry name" value="ComA-like_MBL-fold"/>
    <property type="match status" value="1"/>
</dbReference>
<dbReference type="SMART" id="SM00849">
    <property type="entry name" value="Lactamase_B"/>
    <property type="match status" value="1"/>
</dbReference>
<dbReference type="AlphaFoldDB" id="A0A2G9YWN8"/>
<dbReference type="InterPro" id="IPR001279">
    <property type="entry name" value="Metallo-B-lactamas"/>
</dbReference>
<dbReference type="InterPro" id="IPR036866">
    <property type="entry name" value="RibonucZ/Hydroxyglut_hydro"/>
</dbReference>
<name>A0A2G9YWN8_9BACT</name>
<feature type="domain" description="Metallo-beta-lactamase" evidence="1">
    <location>
        <begin position="46"/>
        <end position="245"/>
    </location>
</feature>
<proteinExistence type="predicted"/>
<organism evidence="2 3">
    <name type="scientific">Candidatus Nealsonbacteria bacterium CG23_combo_of_CG06-09_8_20_14_all_38_19</name>
    <dbReference type="NCBI Taxonomy" id="1974721"/>
    <lineage>
        <taxon>Bacteria</taxon>
        <taxon>Candidatus Nealsoniibacteriota</taxon>
    </lineage>
</organism>
<comment type="caution">
    <text evidence="2">The sequence shown here is derived from an EMBL/GenBank/DDBJ whole genome shotgun (WGS) entry which is preliminary data.</text>
</comment>
<protein>
    <submittedName>
        <fullName evidence="2">Competence protein ComEC</fullName>
    </submittedName>
</protein>
<dbReference type="InterPro" id="IPR052159">
    <property type="entry name" value="Competence_DNA_uptake"/>
</dbReference>
<sequence>MRGDKAKNSTIFIFGLLVILNSLAWITVYNLSKPRLLEVDFFDVGQGDSIFIETPQKYQVLIDGGPSSKIIEKLGKVMPFYDRSLDLVILTHPDPDHLVGLIDVLKNYNVNLIGFTGVVSSNPEFIEWKSQISSKHTPLIVLTKNEKILLGKEVYMYILAPLESFEGREVKDFNSSSIVARLVFKNSSFLFTGDTPKSVEKELVENKSNIDSDVLKVGHHGSKTSTSDIFLQAVTPENAVIQVGKDNRYGHPHQEVLDRLQNYGIKILRTDQDSDIKIISDGENFKIK</sequence>
<dbReference type="Pfam" id="PF00753">
    <property type="entry name" value="Lactamase_B"/>
    <property type="match status" value="1"/>
</dbReference>
<reference evidence="2 3" key="1">
    <citation type="submission" date="2017-09" db="EMBL/GenBank/DDBJ databases">
        <title>Depth-based differentiation of microbial function through sediment-hosted aquifers and enrichment of novel symbionts in the deep terrestrial subsurface.</title>
        <authorList>
            <person name="Probst A.J."/>
            <person name="Ladd B."/>
            <person name="Jarett J.K."/>
            <person name="Geller-Mcgrath D.E."/>
            <person name="Sieber C.M."/>
            <person name="Emerson J.B."/>
            <person name="Anantharaman K."/>
            <person name="Thomas B.C."/>
            <person name="Malmstrom R."/>
            <person name="Stieglmeier M."/>
            <person name="Klingl A."/>
            <person name="Woyke T."/>
            <person name="Ryan C.M."/>
            <person name="Banfield J.F."/>
        </authorList>
    </citation>
    <scope>NUCLEOTIDE SEQUENCE [LARGE SCALE GENOMIC DNA]</scope>
    <source>
        <strain evidence="2">CG23_combo_of_CG06-09_8_20_14_all_38_19</strain>
    </source>
</reference>
<evidence type="ECO:0000313" key="3">
    <source>
        <dbReference type="Proteomes" id="UP000230273"/>
    </source>
</evidence>
<dbReference type="PANTHER" id="PTHR30619">
    <property type="entry name" value="DNA INTERNALIZATION/COMPETENCE PROTEIN COMEC/REC2"/>
    <property type="match status" value="1"/>
</dbReference>
<evidence type="ECO:0000313" key="2">
    <source>
        <dbReference type="EMBL" id="PIP23647.1"/>
    </source>
</evidence>
<evidence type="ECO:0000259" key="1">
    <source>
        <dbReference type="SMART" id="SM00849"/>
    </source>
</evidence>
<dbReference type="PANTHER" id="PTHR30619:SF1">
    <property type="entry name" value="RECOMBINATION PROTEIN 2"/>
    <property type="match status" value="1"/>
</dbReference>
<dbReference type="Proteomes" id="UP000230273">
    <property type="component" value="Unassembled WGS sequence"/>
</dbReference>
<dbReference type="InterPro" id="IPR035681">
    <property type="entry name" value="ComA-like_MBL"/>
</dbReference>
<dbReference type="Gene3D" id="3.60.15.10">
    <property type="entry name" value="Ribonuclease Z/Hydroxyacylglutathione hydrolase-like"/>
    <property type="match status" value="1"/>
</dbReference>
<dbReference type="SUPFAM" id="SSF56281">
    <property type="entry name" value="Metallo-hydrolase/oxidoreductase"/>
    <property type="match status" value="1"/>
</dbReference>
<dbReference type="EMBL" id="PCRP01000033">
    <property type="protein sequence ID" value="PIP23647.1"/>
    <property type="molecule type" value="Genomic_DNA"/>
</dbReference>